<keyword evidence="4" id="KW-0808">Transferase</keyword>
<dbReference type="EMBL" id="JAWQEG010009008">
    <property type="protein sequence ID" value="KAK3849295.1"/>
    <property type="molecule type" value="Genomic_DNA"/>
</dbReference>
<protein>
    <recommendedName>
        <fullName evidence="5">Protein kinase domain-containing protein</fullName>
    </recommendedName>
</protein>
<evidence type="ECO:0000256" key="2">
    <source>
        <dbReference type="ARBA" id="ARBA00022840"/>
    </source>
</evidence>
<organism evidence="6 7">
    <name type="scientific">Petrolisthes cinctipes</name>
    <name type="common">Flat porcelain crab</name>
    <dbReference type="NCBI Taxonomy" id="88211"/>
    <lineage>
        <taxon>Eukaryota</taxon>
        <taxon>Metazoa</taxon>
        <taxon>Ecdysozoa</taxon>
        <taxon>Arthropoda</taxon>
        <taxon>Crustacea</taxon>
        <taxon>Multicrustacea</taxon>
        <taxon>Malacostraca</taxon>
        <taxon>Eumalacostraca</taxon>
        <taxon>Eucarida</taxon>
        <taxon>Decapoda</taxon>
        <taxon>Pleocyemata</taxon>
        <taxon>Anomura</taxon>
        <taxon>Galatheoidea</taxon>
        <taxon>Porcellanidae</taxon>
        <taxon>Petrolisthes</taxon>
    </lineage>
</organism>
<proteinExistence type="inferred from homology"/>
<dbReference type="PROSITE" id="PS00107">
    <property type="entry name" value="PROTEIN_KINASE_ATP"/>
    <property type="match status" value="1"/>
</dbReference>
<reference evidence="6" key="1">
    <citation type="submission" date="2023-10" db="EMBL/GenBank/DDBJ databases">
        <title>Genome assemblies of two species of porcelain crab, Petrolisthes cinctipes and Petrolisthes manimaculis (Anomura: Porcellanidae).</title>
        <authorList>
            <person name="Angst P."/>
        </authorList>
    </citation>
    <scope>NUCLEOTIDE SEQUENCE</scope>
    <source>
        <strain evidence="6">PB745_01</strain>
        <tissue evidence="6">Gill</tissue>
    </source>
</reference>
<dbReference type="PROSITE" id="PS50011">
    <property type="entry name" value="PROTEIN_KINASE_DOM"/>
    <property type="match status" value="1"/>
</dbReference>
<evidence type="ECO:0000313" key="6">
    <source>
        <dbReference type="EMBL" id="KAK3849295.1"/>
    </source>
</evidence>
<dbReference type="Pfam" id="PF00069">
    <property type="entry name" value="Pkinase"/>
    <property type="match status" value="1"/>
</dbReference>
<dbReference type="InterPro" id="IPR011009">
    <property type="entry name" value="Kinase-like_dom_sf"/>
</dbReference>
<accession>A0AAE1BI54</accession>
<dbReference type="InterPro" id="IPR017441">
    <property type="entry name" value="Protein_kinase_ATP_BS"/>
</dbReference>
<dbReference type="GO" id="GO:0007165">
    <property type="term" value="P:signal transduction"/>
    <property type="evidence" value="ECO:0007669"/>
    <property type="project" value="TreeGrafter"/>
</dbReference>
<dbReference type="PANTHER" id="PTHR48011">
    <property type="entry name" value="CCR4-NOT TRANSCRIPTIONAL COMPLEX SUBUNIT CAF120-RELATED"/>
    <property type="match status" value="1"/>
</dbReference>
<keyword evidence="4" id="KW-0418">Kinase</keyword>
<comment type="similarity">
    <text evidence="4">Belongs to the protein kinase superfamily.</text>
</comment>
<feature type="domain" description="Protein kinase" evidence="5">
    <location>
        <begin position="33"/>
        <end position="303"/>
    </location>
</feature>
<dbReference type="SUPFAM" id="SSF56112">
    <property type="entry name" value="Protein kinase-like (PK-like)"/>
    <property type="match status" value="1"/>
</dbReference>
<dbReference type="GO" id="GO:0004674">
    <property type="term" value="F:protein serine/threonine kinase activity"/>
    <property type="evidence" value="ECO:0007669"/>
    <property type="project" value="UniProtKB-KW"/>
</dbReference>
<keyword evidence="4" id="KW-0723">Serine/threonine-protein kinase</keyword>
<evidence type="ECO:0000259" key="5">
    <source>
        <dbReference type="PROSITE" id="PS50011"/>
    </source>
</evidence>
<dbReference type="PANTHER" id="PTHR48011:SF4">
    <property type="entry name" value="MITOGEN-ACTIVATED PROTEIN KINASE KINASE KINASE 19"/>
    <property type="match status" value="1"/>
</dbReference>
<sequence>MTSEQLRASEAERAHESEFESLLQPYGVLLKEINIIRELGSGSTGLVQVAAYKDKLVCVKKGHKPYSLKSYKMEASVLFKMKGAGGVPLLYAAASDYPFIVMEYVRGRTLDNDITRMYTLGARYVVDLFHKLGSSLNCLHAAGYVHNDLKVDNIIIENTTKAVRIIDMGFSCRIGDVGYPENPNMDGAKKMHMYWSFSHFAPEVFFGLASTPAGDVFSLGRMLEEIRNYMTRKGVIRDWPMGLRLMEANMVHVLPEKRPSLVTIIITCRSYVQSFSRQIEQEVQESLNEQSSAEGSEVLEEEG</sequence>
<keyword evidence="1 3" id="KW-0547">Nucleotide-binding</keyword>
<evidence type="ECO:0000313" key="7">
    <source>
        <dbReference type="Proteomes" id="UP001286313"/>
    </source>
</evidence>
<name>A0AAE1BI54_PETCI</name>
<keyword evidence="7" id="KW-1185">Reference proteome</keyword>
<gene>
    <name evidence="6" type="ORF">Pcinc_043944</name>
</gene>
<dbReference type="Proteomes" id="UP001286313">
    <property type="component" value="Unassembled WGS sequence"/>
</dbReference>
<keyword evidence="2 3" id="KW-0067">ATP-binding</keyword>
<evidence type="ECO:0000256" key="4">
    <source>
        <dbReference type="RuleBase" id="RU000304"/>
    </source>
</evidence>
<dbReference type="InterPro" id="IPR000719">
    <property type="entry name" value="Prot_kinase_dom"/>
</dbReference>
<dbReference type="PROSITE" id="PS00108">
    <property type="entry name" value="PROTEIN_KINASE_ST"/>
    <property type="match status" value="1"/>
</dbReference>
<dbReference type="AlphaFoldDB" id="A0AAE1BI54"/>
<dbReference type="InterPro" id="IPR008271">
    <property type="entry name" value="Ser/Thr_kinase_AS"/>
</dbReference>
<dbReference type="InterPro" id="IPR052751">
    <property type="entry name" value="Plant_MAPKKK"/>
</dbReference>
<dbReference type="GO" id="GO:0005524">
    <property type="term" value="F:ATP binding"/>
    <property type="evidence" value="ECO:0007669"/>
    <property type="project" value="UniProtKB-UniRule"/>
</dbReference>
<dbReference type="SMART" id="SM00220">
    <property type="entry name" value="S_TKc"/>
    <property type="match status" value="1"/>
</dbReference>
<feature type="binding site" evidence="3">
    <location>
        <position position="61"/>
    </location>
    <ligand>
        <name>ATP</name>
        <dbReference type="ChEBI" id="CHEBI:30616"/>
    </ligand>
</feature>
<evidence type="ECO:0000256" key="1">
    <source>
        <dbReference type="ARBA" id="ARBA00022741"/>
    </source>
</evidence>
<comment type="caution">
    <text evidence="6">The sequence shown here is derived from an EMBL/GenBank/DDBJ whole genome shotgun (WGS) entry which is preliminary data.</text>
</comment>
<dbReference type="Gene3D" id="1.10.510.10">
    <property type="entry name" value="Transferase(Phosphotransferase) domain 1"/>
    <property type="match status" value="1"/>
</dbReference>
<evidence type="ECO:0000256" key="3">
    <source>
        <dbReference type="PROSITE-ProRule" id="PRU10141"/>
    </source>
</evidence>